<name>A0A812X7U1_SYMPI</name>
<feature type="compositionally biased region" description="Polar residues" evidence="1">
    <location>
        <begin position="541"/>
        <end position="550"/>
    </location>
</feature>
<gene>
    <name evidence="2" type="ORF">SPIL2461_LOCUS20879</name>
</gene>
<protein>
    <submittedName>
        <fullName evidence="2">Uncharacterized protein</fullName>
    </submittedName>
</protein>
<sequence length="850" mass="92672">MDAPYIVSFMRASQQAMTINFRIEDSNGITVVSDTTVTLQALSDAVPSNCRCTMPTIPDQVAATYGQNYGSQCQAWDNAKCDELWGNLTVGAWCCRPWCYATSDCPDAYSSTAIPGQFFSYAACNSFNPVSPCTWTAVAESNDPCKCKNSASIFSATMNATFASNYGESCSSWDMATCATNYRPDQVDLWCCKAWCYVDKACPSAIQSLNPGMEGILFWSDNVCPDDPALVAQCPYKPTPNVSSTDTSCDCLNVTMPLASLQSAGLNASFAEYGQQCGPHDAFICDITYPGATHGMWCCMSWCWVDKTCPTARASTVWPGNFWSDTKCEMDAEIVSGCPWDLAACSCRQLPSGTLPSPFADNYGSSCNAWDSVSCKDTWFHNPNSGWNTSADHEWCCDSWCYVNTSCPIARQSWLGTGYYFSYETCDDSATTYNEAADTCDAARLLEEEETFESASPRLLSGRRRGGSRRSSSSGSWSSSSSRRRYSPPAPPTFPRRRSISRPTATYPRRRAPVSPRRRDVRRRAPPPPVPAPVATRRRTTSMSGNTYVTNPRRRAPASVVDTRRRRSLPYGYTSRPQMMNNYGGTMPQQTSYGYSGMNAVPANQPTNVAMYAVGGAVAGAVVGAGAMYAYNNMYGDAYDVHRRRRIYPFGQPDFCIVTAPGSRNGDFMECAQCRRLYGISYCPSANSCSTAAGCSYSPPQSLNRDDLAATGFIPGGYTFPLKVIFNNISGDGIVTDPLSGGLCPPTTKAEASVVETFNKTMSFSPELFLVLTKQSVTRAAETCDRDTTTRCTSSCWIGYSTCVNDVCLCQNGYCWDGSACRPNALAAAHPLHAVCVPLVLGLLLRLRAH</sequence>
<keyword evidence="3" id="KW-1185">Reference proteome</keyword>
<dbReference type="EMBL" id="CAJNIZ010045726">
    <property type="protein sequence ID" value="CAE7728459.1"/>
    <property type="molecule type" value="Genomic_DNA"/>
</dbReference>
<dbReference type="OrthoDB" id="430431at2759"/>
<organism evidence="2 3">
    <name type="scientific">Symbiodinium pilosum</name>
    <name type="common">Dinoflagellate</name>
    <dbReference type="NCBI Taxonomy" id="2952"/>
    <lineage>
        <taxon>Eukaryota</taxon>
        <taxon>Sar</taxon>
        <taxon>Alveolata</taxon>
        <taxon>Dinophyceae</taxon>
        <taxon>Suessiales</taxon>
        <taxon>Symbiodiniaceae</taxon>
        <taxon>Symbiodinium</taxon>
    </lineage>
</organism>
<dbReference type="AlphaFoldDB" id="A0A812X7U1"/>
<reference evidence="2" key="1">
    <citation type="submission" date="2021-02" db="EMBL/GenBank/DDBJ databases">
        <authorList>
            <person name="Dougan E. K."/>
            <person name="Rhodes N."/>
            <person name="Thang M."/>
            <person name="Chan C."/>
        </authorList>
    </citation>
    <scope>NUCLEOTIDE SEQUENCE</scope>
</reference>
<evidence type="ECO:0000313" key="2">
    <source>
        <dbReference type="EMBL" id="CAE7728459.1"/>
    </source>
</evidence>
<feature type="compositionally biased region" description="Low complexity" evidence="1">
    <location>
        <begin position="469"/>
        <end position="481"/>
    </location>
</feature>
<evidence type="ECO:0000313" key="3">
    <source>
        <dbReference type="Proteomes" id="UP000649617"/>
    </source>
</evidence>
<evidence type="ECO:0000256" key="1">
    <source>
        <dbReference type="SAM" id="MobiDB-lite"/>
    </source>
</evidence>
<comment type="caution">
    <text evidence="2">The sequence shown here is derived from an EMBL/GenBank/DDBJ whole genome shotgun (WGS) entry which is preliminary data.</text>
</comment>
<proteinExistence type="predicted"/>
<accession>A0A812X7U1</accession>
<dbReference type="Proteomes" id="UP000649617">
    <property type="component" value="Unassembled WGS sequence"/>
</dbReference>
<feature type="region of interest" description="Disordered" evidence="1">
    <location>
        <begin position="451"/>
        <end position="562"/>
    </location>
</feature>